<keyword evidence="3" id="KW-1185">Reference proteome</keyword>
<name>A0ABN8TD80_9ENTR</name>
<evidence type="ECO:0000256" key="1">
    <source>
        <dbReference type="SAM" id="SignalP"/>
    </source>
</evidence>
<feature type="signal peptide" evidence="1">
    <location>
        <begin position="1"/>
        <end position="20"/>
    </location>
</feature>
<reference evidence="2" key="1">
    <citation type="submission" date="2022-05" db="EMBL/GenBank/DDBJ databases">
        <authorList>
            <person name="Blom J."/>
        </authorList>
    </citation>
    <scope>NUCLEOTIDE SEQUENCE</scope>
    <source>
        <strain evidence="2">Type strain: CPO20170097</strain>
    </source>
</reference>
<feature type="chain" id="PRO_5045590538" evidence="1">
    <location>
        <begin position="21"/>
        <end position="331"/>
    </location>
</feature>
<proteinExistence type="predicted"/>
<evidence type="ECO:0000313" key="2">
    <source>
        <dbReference type="EMBL" id="CAH6660820.1"/>
    </source>
</evidence>
<organism evidence="2 3">
    <name type="scientific">Pseudocitrobacter vendiensis</name>
    <dbReference type="NCBI Taxonomy" id="2488306"/>
    <lineage>
        <taxon>Bacteria</taxon>
        <taxon>Pseudomonadati</taxon>
        <taxon>Pseudomonadota</taxon>
        <taxon>Gammaproteobacteria</taxon>
        <taxon>Enterobacterales</taxon>
        <taxon>Enterobacteriaceae</taxon>
        <taxon>Pseudocitrobacter</taxon>
    </lineage>
</organism>
<protein>
    <submittedName>
        <fullName evidence="2">DUF4034 domain-containing protein</fullName>
    </submittedName>
</protein>
<keyword evidence="1" id="KW-0732">Signal</keyword>
<gene>
    <name evidence="2" type="ORF">FBBNIHIM_17050</name>
</gene>
<dbReference type="EMBL" id="CALSBS010000016">
    <property type="protein sequence ID" value="CAH6660820.1"/>
    <property type="molecule type" value="Genomic_DNA"/>
</dbReference>
<accession>A0ABN8TD80</accession>
<dbReference type="RefSeq" id="WP_253898537.1">
    <property type="nucleotide sequence ID" value="NZ_CALSBS010000016.1"/>
</dbReference>
<sequence length="331" mass="38437">MNIKKFIFSALILSPVIASASTTTEMTERGVIEQQVMDLTYKKDWVQLESIIKEYNTNFPATSGGTQKLEIFWGSMYDIYKNDVSDGGFTDETINEWLKAVPNSSGARILKAFKYNAQIVELRGEGPADSVDPSVWPKYKKLVNQQKEYLLKNKDLADKDAEWYPIMMMVARNLEDKDLLYKTFYEGIEKYPTYQDNYLQAMEGRLPKWGGSYEEIEKIARIAADKNKTQSGLSMYAYIWHNAFFFQPDSMNLLRNKKIVSWNDLLQGWRDRYVQYHSTRTLNGVLIASCIADDKETFTRANAMIDGQVERQSWPMGVTWQQCKDYFKQQN</sequence>
<dbReference type="Proteomes" id="UP001152651">
    <property type="component" value="Unassembled WGS sequence"/>
</dbReference>
<evidence type="ECO:0000313" key="3">
    <source>
        <dbReference type="Proteomes" id="UP001152651"/>
    </source>
</evidence>
<comment type="caution">
    <text evidence="2">The sequence shown here is derived from an EMBL/GenBank/DDBJ whole genome shotgun (WGS) entry which is preliminary data.</text>
</comment>